<dbReference type="EMBL" id="JBHTCJ010000001">
    <property type="protein sequence ID" value="MFC7339988.1"/>
    <property type="molecule type" value="Genomic_DNA"/>
</dbReference>
<gene>
    <name evidence="1" type="ORF">ACFQRI_01095</name>
</gene>
<keyword evidence="2" id="KW-1185">Reference proteome</keyword>
<sequence>MSARVTGYAYPWDVEGDFAERAAELGVDEVAVAVAYHSARAATPNSARRSSVLAEHAALYRPIGTGWGRLRPPSPSWVDGSDRAGEAVAALGRAGVPAAAWIVLTHNSLLGGKFPDVAVRNCFDETYPWALCPARAEVREYAARLTRASLRGLEVRSVVLEACGQLGAVHQHQHEKTDAVWSPAVARLLSVCCCPACAEGWAARGADPQEVRGRLRARVRELIGTGDLTAVDDDLEPALREVLLAARQESADRLRREVLAAAGPGRRVVLHGSTDAWATGALPGLTPHAVGEVDAVVLPCWQATGSDEVARAAADFPGETGIGAYVTAVGPQAGDVAGHVRRLVSRGAAELHLYHLGLAGPARRPALRAAAGAARASGG</sequence>
<organism evidence="1 2">
    <name type="scientific">Saccharopolyspora griseoalba</name>
    <dbReference type="NCBI Taxonomy" id="1431848"/>
    <lineage>
        <taxon>Bacteria</taxon>
        <taxon>Bacillati</taxon>
        <taxon>Actinomycetota</taxon>
        <taxon>Actinomycetes</taxon>
        <taxon>Pseudonocardiales</taxon>
        <taxon>Pseudonocardiaceae</taxon>
        <taxon>Saccharopolyspora</taxon>
    </lineage>
</organism>
<evidence type="ECO:0008006" key="3">
    <source>
        <dbReference type="Google" id="ProtNLM"/>
    </source>
</evidence>
<comment type="caution">
    <text evidence="1">The sequence shown here is derived from an EMBL/GenBank/DDBJ whole genome shotgun (WGS) entry which is preliminary data.</text>
</comment>
<name>A0ABW2LF73_9PSEU</name>
<evidence type="ECO:0000313" key="1">
    <source>
        <dbReference type="EMBL" id="MFC7339988.1"/>
    </source>
</evidence>
<protein>
    <recommendedName>
        <fullName evidence="3">Alanine-rich protein</fullName>
    </recommendedName>
</protein>
<dbReference type="RefSeq" id="WP_380663087.1">
    <property type="nucleotide sequence ID" value="NZ_JBHTCJ010000001.1"/>
</dbReference>
<proteinExistence type="predicted"/>
<evidence type="ECO:0000313" key="2">
    <source>
        <dbReference type="Proteomes" id="UP001596504"/>
    </source>
</evidence>
<dbReference type="Proteomes" id="UP001596504">
    <property type="component" value="Unassembled WGS sequence"/>
</dbReference>
<accession>A0ABW2LF73</accession>
<reference evidence="2" key="1">
    <citation type="journal article" date="2019" name="Int. J. Syst. Evol. Microbiol.">
        <title>The Global Catalogue of Microorganisms (GCM) 10K type strain sequencing project: providing services to taxonomists for standard genome sequencing and annotation.</title>
        <authorList>
            <consortium name="The Broad Institute Genomics Platform"/>
            <consortium name="The Broad Institute Genome Sequencing Center for Infectious Disease"/>
            <person name="Wu L."/>
            <person name="Ma J."/>
        </authorList>
    </citation>
    <scope>NUCLEOTIDE SEQUENCE [LARGE SCALE GENOMIC DNA]</scope>
    <source>
        <strain evidence="2">WLHS5</strain>
    </source>
</reference>